<dbReference type="SMART" id="SM01296">
    <property type="entry name" value="N2227"/>
    <property type="match status" value="1"/>
</dbReference>
<dbReference type="Gene3D" id="3.40.50.150">
    <property type="entry name" value="Vaccinia Virus protein VP39"/>
    <property type="match status" value="1"/>
</dbReference>
<sequence length="643" mass="67163">MSQYAKTAHFNLTHLRRRSFYALPQAHWKLLADAPFNFLETLDKVDDAIDSNAELARCVVEVGLTAFRSLATMPQEWVGVAKHSDIDKARSTIRQFYRDWTREGAAEREACYGPVMRAMEKERQRLADKGAPLKVLVPGAGLGRLVFELCRSGYVAEGNEISYHQLMASSYILNECEVAGKHTIYPWVHTFSNHLTRANHLRGYKVPDIHPATTLAAADSQTVGGMSMCAADFLCLYGDDAHEEAYDAVASVFFLDTAPNLIRYLEVIHHCLRPGGVLVNVGPLLWHFEHQPPGNHGTDDDGDGEHDLKNSSGIADPGSFELTNDEVMALLGKVGFEVEWQQDGIEAPYIQDGESMLQTVYKASAWVARKPAAALRLAGAHELAAGPDGAAVNGNGLAVDVGAGPAGEVDDNAGNVLGAAEAAHGVALGGLVGAARDLEQAVGHLAREEARADGVDGDVAGAELDGEVAAEVDDGGLAGRVAVGALLADGADAEAGDAGGDDDAAGLPGGARGGGLFKEGREVADGVEDGLDVEVHDLGKGLVRVLVEGLAPGGAGVGEEDVDLVGVAAHLGEQVGDALLGARVGGRGDGLGAGGEVGQRVERGDGLVAGRGLARRDEDGRGAGLQEATNNVSSDSGSVSEWH</sequence>
<evidence type="ECO:0000256" key="6">
    <source>
        <dbReference type="SAM" id="MobiDB-lite"/>
    </source>
</evidence>
<dbReference type="PANTHER" id="PTHR12303">
    <property type="entry name" value="CARNOSINE N-METHYLTRANSFERASE"/>
    <property type="match status" value="1"/>
</dbReference>
<proteinExistence type="inferred from homology"/>
<evidence type="ECO:0000256" key="5">
    <source>
        <dbReference type="ARBA" id="ARBA00022691"/>
    </source>
</evidence>
<reference evidence="7" key="1">
    <citation type="submission" date="2023-01" db="EMBL/GenBank/DDBJ databases">
        <title>The growth and conidiation of Purpureocillium lavendulum are regulated by nitrogen source and histone H3K14 acetylation.</title>
        <authorList>
            <person name="Tang P."/>
            <person name="Han J."/>
            <person name="Zhang C."/>
            <person name="Tang P."/>
            <person name="Qi F."/>
            <person name="Zhang K."/>
            <person name="Liang L."/>
        </authorList>
    </citation>
    <scope>NUCLEOTIDE SEQUENCE</scope>
    <source>
        <strain evidence="7">YMF1.00683</strain>
    </source>
</reference>
<feature type="region of interest" description="Disordered" evidence="6">
    <location>
        <begin position="292"/>
        <end position="318"/>
    </location>
</feature>
<name>A0AB34FUB0_9HYPO</name>
<feature type="compositionally biased region" description="Polar residues" evidence="6">
    <location>
        <begin position="627"/>
        <end position="643"/>
    </location>
</feature>
<dbReference type="SUPFAM" id="SSF53335">
    <property type="entry name" value="S-adenosyl-L-methionine-dependent methyltransferases"/>
    <property type="match status" value="1"/>
</dbReference>
<dbReference type="GO" id="GO:0032259">
    <property type="term" value="P:methylation"/>
    <property type="evidence" value="ECO:0007669"/>
    <property type="project" value="UniProtKB-KW"/>
</dbReference>
<evidence type="ECO:0000256" key="2">
    <source>
        <dbReference type="ARBA" id="ARBA00012003"/>
    </source>
</evidence>
<evidence type="ECO:0000256" key="3">
    <source>
        <dbReference type="ARBA" id="ARBA00022603"/>
    </source>
</evidence>
<feature type="region of interest" description="Disordered" evidence="6">
    <location>
        <begin position="608"/>
        <end position="643"/>
    </location>
</feature>
<comment type="similarity">
    <text evidence="1">Belongs to the carnosine N-methyltransferase family.</text>
</comment>
<dbReference type="GO" id="GO:0030735">
    <property type="term" value="F:carnosine N-methyltransferase activity"/>
    <property type="evidence" value="ECO:0007669"/>
    <property type="project" value="UniProtKB-EC"/>
</dbReference>
<keyword evidence="8" id="KW-1185">Reference proteome</keyword>
<dbReference type="InterPro" id="IPR029063">
    <property type="entry name" value="SAM-dependent_MTases_sf"/>
</dbReference>
<protein>
    <recommendedName>
        <fullName evidence="2">carnosine N-methyltransferase</fullName>
        <ecNumber evidence="2">2.1.1.22</ecNumber>
    </recommendedName>
</protein>
<gene>
    <name evidence="7" type="primary">CARNMT1</name>
    <name evidence="7" type="ORF">O9K51_05805</name>
</gene>
<keyword evidence="4" id="KW-0808">Transferase</keyword>
<organism evidence="7 8">
    <name type="scientific">Purpureocillium lavendulum</name>
    <dbReference type="NCBI Taxonomy" id="1247861"/>
    <lineage>
        <taxon>Eukaryota</taxon>
        <taxon>Fungi</taxon>
        <taxon>Dikarya</taxon>
        <taxon>Ascomycota</taxon>
        <taxon>Pezizomycotina</taxon>
        <taxon>Sordariomycetes</taxon>
        <taxon>Hypocreomycetidae</taxon>
        <taxon>Hypocreales</taxon>
        <taxon>Ophiocordycipitaceae</taxon>
        <taxon>Purpureocillium</taxon>
    </lineage>
</organism>
<evidence type="ECO:0000256" key="1">
    <source>
        <dbReference type="ARBA" id="ARBA00010086"/>
    </source>
</evidence>
<dbReference type="Proteomes" id="UP001163105">
    <property type="component" value="Unassembled WGS sequence"/>
</dbReference>
<dbReference type="AlphaFoldDB" id="A0AB34FUB0"/>
<dbReference type="PANTHER" id="PTHR12303:SF6">
    <property type="entry name" value="CARNOSINE N-METHYLTRANSFERASE"/>
    <property type="match status" value="1"/>
</dbReference>
<dbReference type="EC" id="2.1.1.22" evidence="2"/>
<dbReference type="EMBL" id="JAQHRD010000004">
    <property type="protein sequence ID" value="KAJ6442251.1"/>
    <property type="molecule type" value="Genomic_DNA"/>
</dbReference>
<accession>A0AB34FUB0</accession>
<dbReference type="Pfam" id="PF07942">
    <property type="entry name" value="CARME"/>
    <property type="match status" value="1"/>
</dbReference>
<evidence type="ECO:0000256" key="4">
    <source>
        <dbReference type="ARBA" id="ARBA00022679"/>
    </source>
</evidence>
<evidence type="ECO:0000313" key="8">
    <source>
        <dbReference type="Proteomes" id="UP001163105"/>
    </source>
</evidence>
<dbReference type="InterPro" id="IPR012901">
    <property type="entry name" value="CARME"/>
</dbReference>
<keyword evidence="3" id="KW-0489">Methyltransferase</keyword>
<keyword evidence="5" id="KW-0949">S-adenosyl-L-methionine</keyword>
<evidence type="ECO:0000313" key="7">
    <source>
        <dbReference type="EMBL" id="KAJ6442251.1"/>
    </source>
</evidence>
<comment type="caution">
    <text evidence="7">The sequence shown here is derived from an EMBL/GenBank/DDBJ whole genome shotgun (WGS) entry which is preliminary data.</text>
</comment>